<keyword evidence="2" id="KW-1133">Transmembrane helix</keyword>
<evidence type="ECO:0000313" key="5">
    <source>
        <dbReference type="Proteomes" id="UP000442469"/>
    </source>
</evidence>
<feature type="region of interest" description="Disordered" evidence="1">
    <location>
        <begin position="1"/>
        <end position="95"/>
    </location>
</feature>
<dbReference type="CDD" id="cd12797">
    <property type="entry name" value="M23_peptidase"/>
    <property type="match status" value="1"/>
</dbReference>
<keyword evidence="2" id="KW-0812">Transmembrane</keyword>
<protein>
    <submittedName>
        <fullName evidence="4">Peptidoglycan DD-metalloendopeptidase family protein</fullName>
    </submittedName>
</protein>
<feature type="compositionally biased region" description="Gly residues" evidence="1">
    <location>
        <begin position="42"/>
        <end position="55"/>
    </location>
</feature>
<evidence type="ECO:0000259" key="3">
    <source>
        <dbReference type="Pfam" id="PF01551"/>
    </source>
</evidence>
<proteinExistence type="predicted"/>
<feature type="domain" description="M23ase beta-sheet core" evidence="3">
    <location>
        <begin position="242"/>
        <end position="323"/>
    </location>
</feature>
<evidence type="ECO:0000256" key="2">
    <source>
        <dbReference type="SAM" id="Phobius"/>
    </source>
</evidence>
<name>A0A6N8F0F6_PAEMA</name>
<feature type="compositionally biased region" description="Basic residues" evidence="1">
    <location>
        <begin position="1"/>
        <end position="13"/>
    </location>
</feature>
<dbReference type="SUPFAM" id="SSF51261">
    <property type="entry name" value="Duplicated hybrid motif"/>
    <property type="match status" value="1"/>
</dbReference>
<dbReference type="Gene3D" id="2.70.70.10">
    <property type="entry name" value="Glucose Permease (Domain IIA)"/>
    <property type="match status" value="1"/>
</dbReference>
<gene>
    <name evidence="4" type="ORF">GNQ08_26710</name>
</gene>
<dbReference type="Pfam" id="PF01551">
    <property type="entry name" value="Peptidase_M23"/>
    <property type="match status" value="1"/>
</dbReference>
<reference evidence="4 5" key="1">
    <citation type="submission" date="2019-11" db="EMBL/GenBank/DDBJ databases">
        <title>Draft genome sequences of five Paenibacillus species of dairy origin.</title>
        <authorList>
            <person name="Olajide A.M."/>
            <person name="Chen S."/>
            <person name="Lapointe G."/>
        </authorList>
    </citation>
    <scope>NUCLEOTIDE SEQUENCE [LARGE SCALE GENOMIC DNA]</scope>
    <source>
        <strain evidence="4 5">3CT49</strain>
    </source>
</reference>
<dbReference type="InterPro" id="IPR011055">
    <property type="entry name" value="Dup_hybrid_motif"/>
</dbReference>
<dbReference type="InterPro" id="IPR016047">
    <property type="entry name" value="M23ase_b-sheet_dom"/>
</dbReference>
<feature type="compositionally biased region" description="Low complexity" evidence="1">
    <location>
        <begin position="56"/>
        <end position="84"/>
    </location>
</feature>
<dbReference type="EMBL" id="WNZZ01000033">
    <property type="protein sequence ID" value="MUG25956.1"/>
    <property type="molecule type" value="Genomic_DNA"/>
</dbReference>
<dbReference type="RefSeq" id="WP_155621231.1">
    <property type="nucleotide sequence ID" value="NZ_WNZZ01000033.1"/>
</dbReference>
<sequence length="330" mass="34918">MDVKSNVKKRRAERIRQLTMEAGPLLPDGGRDSGSYGTARPGPGGSMGGKAGARPGGHPQSGETGATGATGKTGKNGTTGTTGTSGFGPERDPELLWKRGQGRWEELYGGFGGKEDPPSPAGGRSSFWTTMFARLVISALLFLGIWGIERYEPSWSLPIRAFVAQSLTVEMDFSAAEAWYERYFGGAPSFIPIFKHHEDNGVKVGAASGFVAPVSGSPAGSFALSLKGVEIIPERAENGVVQVKTIGTGRVLSVTRDPATGETVTVQHADGFISVYGRLEQVAVEQGDWLEGGDIVGTLPTGTVPPLPTLYFALQKDDRYIDPTDVIPFD</sequence>
<keyword evidence="2" id="KW-0472">Membrane</keyword>
<evidence type="ECO:0000313" key="4">
    <source>
        <dbReference type="EMBL" id="MUG25956.1"/>
    </source>
</evidence>
<dbReference type="AlphaFoldDB" id="A0A6N8F0F6"/>
<feature type="transmembrane region" description="Helical" evidence="2">
    <location>
        <begin position="131"/>
        <end position="148"/>
    </location>
</feature>
<organism evidence="4 5">
    <name type="scientific">Paenibacillus macerans</name>
    <name type="common">Bacillus macerans</name>
    <dbReference type="NCBI Taxonomy" id="44252"/>
    <lineage>
        <taxon>Bacteria</taxon>
        <taxon>Bacillati</taxon>
        <taxon>Bacillota</taxon>
        <taxon>Bacilli</taxon>
        <taxon>Bacillales</taxon>
        <taxon>Paenibacillaceae</taxon>
        <taxon>Paenibacillus</taxon>
    </lineage>
</organism>
<accession>A0A6N8F0F6</accession>
<evidence type="ECO:0000256" key="1">
    <source>
        <dbReference type="SAM" id="MobiDB-lite"/>
    </source>
</evidence>
<dbReference type="Proteomes" id="UP000442469">
    <property type="component" value="Unassembled WGS sequence"/>
</dbReference>
<comment type="caution">
    <text evidence="4">The sequence shown here is derived from an EMBL/GenBank/DDBJ whole genome shotgun (WGS) entry which is preliminary data.</text>
</comment>